<dbReference type="InterPro" id="IPR010445">
    <property type="entry name" value="LapA_dom"/>
</dbReference>
<reference evidence="7 8" key="1">
    <citation type="submission" date="2012-11" db="EMBL/GenBank/DDBJ databases">
        <title>Whole genome sequence of Acidocella aminolytica 101 = DSM 11237.</title>
        <authorList>
            <person name="Azuma Y."/>
            <person name="Higashiura N."/>
            <person name="Hirakawa H."/>
            <person name="Matsushita K."/>
        </authorList>
    </citation>
    <scope>NUCLEOTIDE SEQUENCE [LARGE SCALE GENOMIC DNA]</scope>
    <source>
        <strain evidence="8">101 / DSM 11237</strain>
    </source>
</reference>
<keyword evidence="3 5" id="KW-1133">Transmembrane helix</keyword>
<evidence type="ECO:0000256" key="3">
    <source>
        <dbReference type="ARBA" id="ARBA00022989"/>
    </source>
</evidence>
<gene>
    <name evidence="7" type="ORF">Aam_041_037</name>
</gene>
<evidence type="ECO:0000313" key="8">
    <source>
        <dbReference type="Proteomes" id="UP000032668"/>
    </source>
</evidence>
<dbReference type="OrthoDB" id="7868067at2"/>
<dbReference type="STRING" id="1120923.SAMN02746095_01615"/>
<keyword evidence="4 5" id="KW-0472">Membrane</keyword>
<evidence type="ECO:0000256" key="1">
    <source>
        <dbReference type="ARBA" id="ARBA00022475"/>
    </source>
</evidence>
<evidence type="ECO:0000256" key="5">
    <source>
        <dbReference type="SAM" id="Phobius"/>
    </source>
</evidence>
<evidence type="ECO:0000256" key="4">
    <source>
        <dbReference type="ARBA" id="ARBA00023136"/>
    </source>
</evidence>
<proteinExistence type="predicted"/>
<name>A0A0D6PEU6_9PROT</name>
<feature type="transmembrane region" description="Helical" evidence="5">
    <location>
        <begin position="30"/>
        <end position="50"/>
    </location>
</feature>
<keyword evidence="1" id="KW-1003">Cell membrane</keyword>
<evidence type="ECO:0000259" key="6">
    <source>
        <dbReference type="Pfam" id="PF06305"/>
    </source>
</evidence>
<dbReference type="AlphaFoldDB" id="A0A0D6PEU6"/>
<organism evidence="7 8">
    <name type="scientific">Acidocella aminolytica 101 = DSM 11237</name>
    <dbReference type="NCBI Taxonomy" id="1120923"/>
    <lineage>
        <taxon>Bacteria</taxon>
        <taxon>Pseudomonadati</taxon>
        <taxon>Pseudomonadota</taxon>
        <taxon>Alphaproteobacteria</taxon>
        <taxon>Acetobacterales</taxon>
        <taxon>Acidocellaceae</taxon>
        <taxon>Acidocella</taxon>
    </lineage>
</organism>
<feature type="domain" description="Lipopolysaccharide assembly protein A" evidence="6">
    <location>
        <begin position="13"/>
        <end position="73"/>
    </location>
</feature>
<evidence type="ECO:0000313" key="7">
    <source>
        <dbReference type="EMBL" id="GAN80270.1"/>
    </source>
</evidence>
<dbReference type="EMBL" id="BANC01000041">
    <property type="protein sequence ID" value="GAN80270.1"/>
    <property type="molecule type" value="Genomic_DNA"/>
</dbReference>
<accession>A0A0D6PEU6</accession>
<dbReference type="Pfam" id="PF06305">
    <property type="entry name" value="LapA_dom"/>
    <property type="match status" value="1"/>
</dbReference>
<dbReference type="GO" id="GO:0005886">
    <property type="term" value="C:plasma membrane"/>
    <property type="evidence" value="ECO:0007669"/>
    <property type="project" value="InterPro"/>
</dbReference>
<comment type="caution">
    <text evidence="7">The sequence shown here is derived from an EMBL/GenBank/DDBJ whole genome shotgun (WGS) entry which is preliminary data.</text>
</comment>
<keyword evidence="2 5" id="KW-0812">Transmembrane</keyword>
<dbReference type="RefSeq" id="WP_048878692.1">
    <property type="nucleotide sequence ID" value="NZ_BANC01000041.1"/>
</dbReference>
<keyword evidence="8" id="KW-1185">Reference proteome</keyword>
<evidence type="ECO:0000256" key="2">
    <source>
        <dbReference type="ARBA" id="ARBA00022692"/>
    </source>
</evidence>
<dbReference type="Proteomes" id="UP000032668">
    <property type="component" value="Unassembled WGS sequence"/>
</dbReference>
<protein>
    <recommendedName>
        <fullName evidence="6">Lipopolysaccharide assembly protein A domain-containing protein</fullName>
    </recommendedName>
</protein>
<sequence>MVILALVIFVLSNRVPVQVGFWPLGSMSAWLGPVAIVALGIGFFAGLFVAMPRQLHWRRRARNAEKRVAELTPSISASAPTIIK</sequence>